<gene>
    <name evidence="3" type="ORF">ARB_04735</name>
</gene>
<feature type="chain" id="PRO_5003053516" evidence="2">
    <location>
        <begin position="18"/>
        <end position="358"/>
    </location>
</feature>
<dbReference type="AlphaFoldDB" id="D4AM45"/>
<dbReference type="Proteomes" id="UP000008866">
    <property type="component" value="Unassembled WGS sequence"/>
</dbReference>
<dbReference type="EMBL" id="ABSU01000002">
    <property type="protein sequence ID" value="EFE35801.1"/>
    <property type="molecule type" value="Genomic_DNA"/>
</dbReference>
<dbReference type="OMA" id="NNEITWQ"/>
<dbReference type="OrthoDB" id="4953277at2759"/>
<name>D4AM45_ARTBC</name>
<organism evidence="3 4">
    <name type="scientific">Arthroderma benhamiae (strain ATCC MYA-4681 / CBS 112371)</name>
    <name type="common">Trichophyton mentagrophytes</name>
    <dbReference type="NCBI Taxonomy" id="663331"/>
    <lineage>
        <taxon>Eukaryota</taxon>
        <taxon>Fungi</taxon>
        <taxon>Dikarya</taxon>
        <taxon>Ascomycota</taxon>
        <taxon>Pezizomycotina</taxon>
        <taxon>Eurotiomycetes</taxon>
        <taxon>Eurotiomycetidae</taxon>
        <taxon>Onygenales</taxon>
        <taxon>Arthrodermataceae</taxon>
        <taxon>Trichophyton</taxon>
    </lineage>
</organism>
<reference evidence="4" key="1">
    <citation type="journal article" date="2011" name="Genome Biol.">
        <title>Comparative and functional genomics provide insights into the pathogenicity of dermatophytic fungi.</title>
        <authorList>
            <person name="Burmester A."/>
            <person name="Shelest E."/>
            <person name="Gloeckner G."/>
            <person name="Heddergott C."/>
            <person name="Schindler S."/>
            <person name="Staib P."/>
            <person name="Heidel A."/>
            <person name="Felder M."/>
            <person name="Petzold A."/>
            <person name="Szafranski K."/>
            <person name="Feuermann M."/>
            <person name="Pedruzzi I."/>
            <person name="Priebe S."/>
            <person name="Groth M."/>
            <person name="Winkler R."/>
            <person name="Li W."/>
            <person name="Kniemeyer O."/>
            <person name="Schroeckh V."/>
            <person name="Hertweck C."/>
            <person name="Hube B."/>
            <person name="White T.C."/>
            <person name="Platzer M."/>
            <person name="Guthke R."/>
            <person name="Heitman J."/>
            <person name="Woestemeyer J."/>
            <person name="Zipfel P.F."/>
            <person name="Monod M."/>
            <person name="Brakhage A.A."/>
        </authorList>
    </citation>
    <scope>NUCLEOTIDE SEQUENCE [LARGE SCALE GENOMIC DNA]</scope>
    <source>
        <strain evidence="4">ATCC MYA-4681 / CBS 112371</strain>
    </source>
</reference>
<dbReference type="GeneID" id="9521929"/>
<dbReference type="eggNOG" id="ENOG502RVTE">
    <property type="taxonomic scope" value="Eukaryota"/>
</dbReference>
<evidence type="ECO:0000313" key="4">
    <source>
        <dbReference type="Proteomes" id="UP000008866"/>
    </source>
</evidence>
<keyword evidence="2" id="KW-0732">Signal</keyword>
<comment type="caution">
    <text evidence="3">The sequence shown here is derived from an EMBL/GenBank/DDBJ whole genome shotgun (WGS) entry which is preliminary data.</text>
</comment>
<dbReference type="RefSeq" id="XP_003016446.1">
    <property type="nucleotide sequence ID" value="XM_003016400.1"/>
</dbReference>
<sequence>MWLFAPDKLVLASAILGLPFLAAGRAVVDPSGLNVLCDNGHCPKSILPRGPPIFHIPKPGPKPGAKAGGNSGSKPGGKPGNKGPGSGGNDIEPLGAGKGLGEAHALGFYKDKATERLDKLRGAIDSNEPDTIVVKKVEDVQPQKAFFDIFSAEGYVPSLSYEKKGKYFKELVHLLKKEDTGFDYTEYTPLVEYTIRSKNQGSVINDAAFSRDGEFIIASSAFKENIPYPKGDPKRVPNNEITWQCFEKATKNPKNLKGLILRDIQAKGTWKILHHAYEKMGFPLDKKAVWKPDPKDPVMDDLFKTIVGSDNISGKLLILQNHHQALGNKEVTKVITWTKKVEGSNSKLTMFVGLSDKK</sequence>
<feature type="signal peptide" evidence="2">
    <location>
        <begin position="1"/>
        <end position="17"/>
    </location>
</feature>
<feature type="compositionally biased region" description="Gly residues" evidence="1">
    <location>
        <begin position="66"/>
        <end position="88"/>
    </location>
</feature>
<evidence type="ECO:0000256" key="2">
    <source>
        <dbReference type="SAM" id="SignalP"/>
    </source>
</evidence>
<feature type="region of interest" description="Disordered" evidence="1">
    <location>
        <begin position="48"/>
        <end position="94"/>
    </location>
</feature>
<keyword evidence="4" id="KW-1185">Reference proteome</keyword>
<evidence type="ECO:0000313" key="3">
    <source>
        <dbReference type="EMBL" id="EFE35801.1"/>
    </source>
</evidence>
<dbReference type="KEGG" id="abe:ARB_04735"/>
<evidence type="ECO:0000256" key="1">
    <source>
        <dbReference type="SAM" id="MobiDB-lite"/>
    </source>
</evidence>
<accession>D4AM45</accession>
<dbReference type="HOGENOM" id="CLU_773784_0_0_1"/>
<protein>
    <submittedName>
        <fullName evidence="3">Uncharacterized protein</fullName>
    </submittedName>
</protein>
<proteinExistence type="predicted"/>